<keyword evidence="3 9" id="KW-1003">Cell membrane</keyword>
<dbReference type="CDD" id="cd07571">
    <property type="entry name" value="ALP_N-acyl_transferase"/>
    <property type="match status" value="1"/>
</dbReference>
<dbReference type="EC" id="2.3.1.269" evidence="9"/>
<dbReference type="PANTHER" id="PTHR38686:SF1">
    <property type="entry name" value="APOLIPOPROTEIN N-ACYLTRANSFERASE"/>
    <property type="match status" value="1"/>
</dbReference>
<keyword evidence="5 9" id="KW-0812">Transmembrane</keyword>
<proteinExistence type="inferred from homology"/>
<keyword evidence="6 9" id="KW-1133">Transmembrane helix</keyword>
<evidence type="ECO:0000256" key="4">
    <source>
        <dbReference type="ARBA" id="ARBA00022679"/>
    </source>
</evidence>
<feature type="transmembrane region" description="Helical" evidence="9">
    <location>
        <begin position="95"/>
        <end position="121"/>
    </location>
</feature>
<dbReference type="PANTHER" id="PTHR38686">
    <property type="entry name" value="APOLIPOPROTEIN N-ACYLTRANSFERASE"/>
    <property type="match status" value="1"/>
</dbReference>
<dbReference type="RefSeq" id="WP_416206301.1">
    <property type="nucleotide sequence ID" value="NZ_JBBKTX010000014.1"/>
</dbReference>
<dbReference type="HAMAP" id="MF_01148">
    <property type="entry name" value="Lnt"/>
    <property type="match status" value="1"/>
</dbReference>
<organism evidence="11 12">
    <name type="scientific">Oceanobacter antarcticus</name>
    <dbReference type="NCBI Taxonomy" id="3133425"/>
    <lineage>
        <taxon>Bacteria</taxon>
        <taxon>Pseudomonadati</taxon>
        <taxon>Pseudomonadota</taxon>
        <taxon>Gammaproteobacteria</taxon>
        <taxon>Oceanospirillales</taxon>
        <taxon>Oceanospirillaceae</taxon>
        <taxon>Oceanobacter</taxon>
    </lineage>
</organism>
<evidence type="ECO:0000256" key="9">
    <source>
        <dbReference type="HAMAP-Rule" id="MF_01148"/>
    </source>
</evidence>
<keyword evidence="4 9" id="KW-0808">Transferase</keyword>
<dbReference type="GO" id="GO:0016746">
    <property type="term" value="F:acyltransferase activity"/>
    <property type="evidence" value="ECO:0007669"/>
    <property type="project" value="UniProtKB-KW"/>
</dbReference>
<evidence type="ECO:0000256" key="3">
    <source>
        <dbReference type="ARBA" id="ARBA00022475"/>
    </source>
</evidence>
<comment type="pathway">
    <text evidence="9">Protein modification; lipoprotein biosynthesis (N-acyl transfer).</text>
</comment>
<evidence type="ECO:0000259" key="10">
    <source>
        <dbReference type="PROSITE" id="PS50263"/>
    </source>
</evidence>
<dbReference type="InterPro" id="IPR004563">
    <property type="entry name" value="Apolipo_AcylTrfase"/>
</dbReference>
<feature type="transmembrane region" description="Helical" evidence="9">
    <location>
        <begin position="37"/>
        <end position="54"/>
    </location>
</feature>
<sequence>MIPTTPSGMMIKSERWMTPLLLLAAGAIAPLALAPLYWWPLGLVSLILFAHLLWQPASCRQAFERSWWYAFGQFGSGVSWVYVSMHDFGGTSAPLAILLAALFAAVLALVPAICFSLYALFRRHGQPVIPWLMLPAFWFISEWLRSWIFTGFPWLFAGDAHLFSWLSGWAPVIGSYGISVILMLTATSLIQALRTTQLRYLWVVLLWPAGYLLQQQQWTTPVGELTVSSVQGNIDQNLKWKPEMVSPTINLYFKETSKLWDSDLIVWPETAITLVYDRFLPYLDELNHTAQQHDAGLITGIAYRYPQNHPQAGEYHNSIVATGMADGLYHKQQLVPFGEFIPFESQLRGLIPFFDLEMSSFLHGAPDQDLIRLEVHQQLYLIAPYICYEIAYPQLVSRMARQANLLVTVSNDAWFGDSLGPKQHMGLAQMRALETGRYLLRSTNTGITALVNNHGQIVKQLPTGIRGSLTAKAELRSGDTPYMRWGLLPLYFLCLVTLLFATALVIATRPTTATSER</sequence>
<keyword evidence="8 9" id="KW-0012">Acyltransferase</keyword>
<name>A0ABW8NJT8_9GAMM</name>
<dbReference type="InterPro" id="IPR003010">
    <property type="entry name" value="C-N_Hydrolase"/>
</dbReference>
<evidence type="ECO:0000256" key="8">
    <source>
        <dbReference type="ARBA" id="ARBA00023315"/>
    </source>
</evidence>
<keyword evidence="7 9" id="KW-0472">Membrane</keyword>
<dbReference type="Gene3D" id="3.60.110.10">
    <property type="entry name" value="Carbon-nitrogen hydrolase"/>
    <property type="match status" value="1"/>
</dbReference>
<evidence type="ECO:0000256" key="7">
    <source>
        <dbReference type="ARBA" id="ARBA00023136"/>
    </source>
</evidence>
<keyword evidence="12" id="KW-1185">Reference proteome</keyword>
<comment type="caution">
    <text evidence="11">The sequence shown here is derived from an EMBL/GenBank/DDBJ whole genome shotgun (WGS) entry which is preliminary data.</text>
</comment>
<evidence type="ECO:0000256" key="2">
    <source>
        <dbReference type="ARBA" id="ARBA00010065"/>
    </source>
</evidence>
<protein>
    <recommendedName>
        <fullName evidence="9">Apolipoprotein N-acyltransferase</fullName>
        <shortName evidence="9">ALP N-acyltransferase</shortName>
        <ecNumber evidence="9">2.3.1.269</ecNumber>
    </recommendedName>
</protein>
<dbReference type="EMBL" id="JBBKTX010000014">
    <property type="protein sequence ID" value="MFK4753236.1"/>
    <property type="molecule type" value="Genomic_DNA"/>
</dbReference>
<comment type="catalytic activity">
    <reaction evidence="9">
        <text>N-terminal S-1,2-diacyl-sn-glyceryl-L-cysteinyl-[lipoprotein] + a glycerophospholipid = N-acyl-S-1,2-diacyl-sn-glyceryl-L-cysteinyl-[lipoprotein] + a 2-acyl-sn-glycero-3-phospholipid + H(+)</text>
        <dbReference type="Rhea" id="RHEA:48228"/>
        <dbReference type="Rhea" id="RHEA-COMP:14681"/>
        <dbReference type="Rhea" id="RHEA-COMP:14684"/>
        <dbReference type="ChEBI" id="CHEBI:15378"/>
        <dbReference type="ChEBI" id="CHEBI:136912"/>
        <dbReference type="ChEBI" id="CHEBI:140656"/>
        <dbReference type="ChEBI" id="CHEBI:140657"/>
        <dbReference type="ChEBI" id="CHEBI:140660"/>
        <dbReference type="EC" id="2.3.1.269"/>
    </reaction>
</comment>
<comment type="subcellular location">
    <subcellularLocation>
        <location evidence="1 9">Cell membrane</location>
        <topology evidence="1 9">Multi-pass membrane protein</topology>
    </subcellularLocation>
</comment>
<feature type="transmembrane region" description="Helical" evidence="9">
    <location>
        <begin position="128"/>
        <end position="148"/>
    </location>
</feature>
<evidence type="ECO:0000256" key="1">
    <source>
        <dbReference type="ARBA" id="ARBA00004651"/>
    </source>
</evidence>
<dbReference type="InterPro" id="IPR036526">
    <property type="entry name" value="C-N_Hydrolase_sf"/>
</dbReference>
<dbReference type="Pfam" id="PF20154">
    <property type="entry name" value="LNT_N"/>
    <property type="match status" value="1"/>
</dbReference>
<comment type="similarity">
    <text evidence="2 9">Belongs to the CN hydrolase family. Apolipoprotein N-acyltransferase subfamily.</text>
</comment>
<evidence type="ECO:0000256" key="6">
    <source>
        <dbReference type="ARBA" id="ARBA00022989"/>
    </source>
</evidence>
<gene>
    <name evidence="9 11" type="primary">lnt</name>
    <name evidence="11" type="ORF">WG929_12505</name>
</gene>
<comment type="function">
    <text evidence="9">Catalyzes the phospholipid dependent N-acylation of the N-terminal cysteine of apolipoprotein, the last step in lipoprotein maturation.</text>
</comment>
<feature type="transmembrane region" description="Helical" evidence="9">
    <location>
        <begin position="485"/>
        <end position="507"/>
    </location>
</feature>
<evidence type="ECO:0000313" key="11">
    <source>
        <dbReference type="EMBL" id="MFK4753236.1"/>
    </source>
</evidence>
<feature type="transmembrane region" description="Helical" evidence="9">
    <location>
        <begin position="66"/>
        <end position="83"/>
    </location>
</feature>
<dbReference type="InterPro" id="IPR045378">
    <property type="entry name" value="LNT_N"/>
</dbReference>
<feature type="domain" description="CN hydrolase" evidence="10">
    <location>
        <begin position="230"/>
        <end position="477"/>
    </location>
</feature>
<dbReference type="PROSITE" id="PS50263">
    <property type="entry name" value="CN_HYDROLASE"/>
    <property type="match status" value="1"/>
</dbReference>
<evidence type="ECO:0000256" key="5">
    <source>
        <dbReference type="ARBA" id="ARBA00022692"/>
    </source>
</evidence>
<dbReference type="SUPFAM" id="SSF56317">
    <property type="entry name" value="Carbon-nitrogen hydrolase"/>
    <property type="match status" value="1"/>
</dbReference>
<evidence type="ECO:0000313" key="12">
    <source>
        <dbReference type="Proteomes" id="UP001620597"/>
    </source>
</evidence>
<reference evidence="11 12" key="1">
    <citation type="submission" date="2024-03" db="EMBL/GenBank/DDBJ databases">
        <title>High-quality draft genome sequence of Oceanobacter sp. wDCs-4.</title>
        <authorList>
            <person name="Dong C."/>
        </authorList>
    </citation>
    <scope>NUCLEOTIDE SEQUENCE [LARGE SCALE GENOMIC DNA]</scope>
    <source>
        <strain evidence="12">wDCs-4</strain>
    </source>
</reference>
<feature type="transmembrane region" description="Helical" evidence="9">
    <location>
        <begin position="168"/>
        <end position="190"/>
    </location>
</feature>
<dbReference type="Proteomes" id="UP001620597">
    <property type="component" value="Unassembled WGS sequence"/>
</dbReference>
<accession>A0ABW8NJT8</accession>
<dbReference type="NCBIfam" id="TIGR00546">
    <property type="entry name" value="lnt"/>
    <property type="match status" value="1"/>
</dbReference>
<dbReference type="Pfam" id="PF00795">
    <property type="entry name" value="CN_hydrolase"/>
    <property type="match status" value="1"/>
</dbReference>